<dbReference type="InterPro" id="IPR020471">
    <property type="entry name" value="AKR"/>
</dbReference>
<dbReference type="Proteomes" id="UP000827549">
    <property type="component" value="Chromosome 2"/>
</dbReference>
<dbReference type="InterPro" id="IPR036812">
    <property type="entry name" value="NAD(P)_OxRdtase_dom_sf"/>
</dbReference>
<evidence type="ECO:0000259" key="1">
    <source>
        <dbReference type="Pfam" id="PF00248"/>
    </source>
</evidence>
<dbReference type="SUPFAM" id="SSF51430">
    <property type="entry name" value="NAD(P)-linked oxidoreductase"/>
    <property type="match status" value="1"/>
</dbReference>
<dbReference type="PANTHER" id="PTHR42686">
    <property type="entry name" value="GH17980P-RELATED"/>
    <property type="match status" value="1"/>
</dbReference>
<dbReference type="Pfam" id="PF00248">
    <property type="entry name" value="Aldo_ket_red"/>
    <property type="match status" value="1"/>
</dbReference>
<dbReference type="InterPro" id="IPR023210">
    <property type="entry name" value="NADP_OxRdtase_dom"/>
</dbReference>
<dbReference type="GO" id="GO:0045290">
    <property type="term" value="F:D-arabinose 1-dehydrogenase [NAD(P)+] activity"/>
    <property type="evidence" value="ECO:0007669"/>
    <property type="project" value="TreeGrafter"/>
</dbReference>
<dbReference type="GeneID" id="87806053"/>
<dbReference type="GO" id="GO:0070485">
    <property type="term" value="P:dehydro-D-arabinono-1,4-lactone biosynthetic process"/>
    <property type="evidence" value="ECO:0007669"/>
    <property type="project" value="TreeGrafter"/>
</dbReference>
<dbReference type="RefSeq" id="XP_062625309.1">
    <property type="nucleotide sequence ID" value="XM_062769325.1"/>
</dbReference>
<organism evidence="2 3">
    <name type="scientific">Vanrija pseudolonga</name>
    <dbReference type="NCBI Taxonomy" id="143232"/>
    <lineage>
        <taxon>Eukaryota</taxon>
        <taxon>Fungi</taxon>
        <taxon>Dikarya</taxon>
        <taxon>Basidiomycota</taxon>
        <taxon>Agaricomycotina</taxon>
        <taxon>Tremellomycetes</taxon>
        <taxon>Trichosporonales</taxon>
        <taxon>Trichosporonaceae</taxon>
        <taxon>Vanrija</taxon>
    </lineage>
</organism>
<sequence>MTLPATTLPPYHPDQPEPTLHAWALADVPTAEEDTIPAAEVLPAPAATDVFPRIILGCAPFGYGIYADKSVVEGVEPVRLVRAALRAGVNAFDTAPYYHPSEIVLGNALHTLAAEFPRESYTLITKVSKFGPSIENHVFEADAVRKSVERSLKRLRTDYLDVVYLHDVEFAASGPYPVPAGLPLELLASGGDGLAPPYTSLGAGDDAILASLAALRELQAEGKIKRVGIAGYTLPVLLRLALVVLHTTGRPLDLVQSYSHQTLQNSALGDGYLAALNDQAKVEQVVNAAPLSMGLLTRSGGPDWHPARKVPKLHPAVGEAADLAAVRGTSIEAVGIAFGYQELRQADGKVVPVVIGCTNLPQLHQALQTFHQINSGEVDAKRDAVAAEIVELFKQRGVHNYSWQSPGPNQFEK</sequence>
<dbReference type="Gene3D" id="3.20.20.100">
    <property type="entry name" value="NADP-dependent oxidoreductase domain"/>
    <property type="match status" value="1"/>
</dbReference>
<evidence type="ECO:0000313" key="2">
    <source>
        <dbReference type="EMBL" id="WOO79277.1"/>
    </source>
</evidence>
<name>A0AAF0Y4I8_9TREE</name>
<dbReference type="GO" id="GO:0005829">
    <property type="term" value="C:cytosol"/>
    <property type="evidence" value="ECO:0007669"/>
    <property type="project" value="TreeGrafter"/>
</dbReference>
<keyword evidence="3" id="KW-1185">Reference proteome</keyword>
<dbReference type="AlphaFoldDB" id="A0AAF0Y4I8"/>
<proteinExistence type="predicted"/>
<accession>A0AAF0Y4I8</accession>
<protein>
    <submittedName>
        <fullName evidence="2">L-galactose dehydrogenase</fullName>
    </submittedName>
</protein>
<dbReference type="EMBL" id="CP086715">
    <property type="protein sequence ID" value="WOO79277.1"/>
    <property type="molecule type" value="Genomic_DNA"/>
</dbReference>
<gene>
    <name evidence="2" type="primary">LGALDH</name>
    <name evidence="2" type="ORF">LOC62_02G002806</name>
</gene>
<evidence type="ECO:0000313" key="3">
    <source>
        <dbReference type="Proteomes" id="UP000827549"/>
    </source>
</evidence>
<reference evidence="2" key="1">
    <citation type="submission" date="2023-10" db="EMBL/GenBank/DDBJ databases">
        <authorList>
            <person name="Noh H."/>
        </authorList>
    </citation>
    <scope>NUCLEOTIDE SEQUENCE</scope>
    <source>
        <strain evidence="2">DUCC4014</strain>
    </source>
</reference>
<dbReference type="PANTHER" id="PTHR42686:SF1">
    <property type="entry name" value="GH17980P-RELATED"/>
    <property type="match status" value="1"/>
</dbReference>
<feature type="domain" description="NADP-dependent oxidoreductase" evidence="1">
    <location>
        <begin position="71"/>
        <end position="377"/>
    </location>
</feature>